<name>C3ZZ88_BRAFL</name>
<feature type="region of interest" description="Disordered" evidence="1">
    <location>
        <begin position="34"/>
        <end position="56"/>
    </location>
</feature>
<gene>
    <name evidence="2" type="ORF">BRAFLDRAFT_105923</name>
</gene>
<accession>C3ZZ88</accession>
<dbReference type="InParanoid" id="C3ZZ88"/>
<feature type="region of interest" description="Disordered" evidence="1">
    <location>
        <begin position="97"/>
        <end position="119"/>
    </location>
</feature>
<dbReference type="AlphaFoldDB" id="C3ZZ88"/>
<protein>
    <submittedName>
        <fullName evidence="2">Uncharacterized protein</fullName>
    </submittedName>
</protein>
<feature type="compositionally biased region" description="Basic residues" evidence="1">
    <location>
        <begin position="37"/>
        <end position="46"/>
    </location>
</feature>
<evidence type="ECO:0000313" key="2">
    <source>
        <dbReference type="EMBL" id="EEN42148.1"/>
    </source>
</evidence>
<sequence>MPKELGRECGGSMSEYGWLNTVRVLAADVYGLTSSHKEKRRVRRMPSPHQFGAQPQVFLAPPGGPHAPLQVHYSAGQAPPQCGHTGGVAAAAAPQMYAQHPGAQSTEAPPMDTKTPLTA</sequence>
<evidence type="ECO:0000256" key="1">
    <source>
        <dbReference type="SAM" id="MobiDB-lite"/>
    </source>
</evidence>
<dbReference type="EMBL" id="GG666744">
    <property type="protein sequence ID" value="EEN42148.1"/>
    <property type="molecule type" value="Genomic_DNA"/>
</dbReference>
<reference evidence="2" key="1">
    <citation type="journal article" date="2008" name="Nature">
        <title>The amphioxus genome and the evolution of the chordate karyotype.</title>
        <authorList>
            <consortium name="US DOE Joint Genome Institute (JGI-PGF)"/>
            <person name="Putnam N.H."/>
            <person name="Butts T."/>
            <person name="Ferrier D.E.K."/>
            <person name="Furlong R.F."/>
            <person name="Hellsten U."/>
            <person name="Kawashima T."/>
            <person name="Robinson-Rechavi M."/>
            <person name="Shoguchi E."/>
            <person name="Terry A."/>
            <person name="Yu J.-K."/>
            <person name="Benito-Gutierrez E.L."/>
            <person name="Dubchak I."/>
            <person name="Garcia-Fernandez J."/>
            <person name="Gibson-Brown J.J."/>
            <person name="Grigoriev I.V."/>
            <person name="Horton A.C."/>
            <person name="de Jong P.J."/>
            <person name="Jurka J."/>
            <person name="Kapitonov V.V."/>
            <person name="Kohara Y."/>
            <person name="Kuroki Y."/>
            <person name="Lindquist E."/>
            <person name="Lucas S."/>
            <person name="Osoegawa K."/>
            <person name="Pennacchio L.A."/>
            <person name="Salamov A.A."/>
            <person name="Satou Y."/>
            <person name="Sauka-Spengler T."/>
            <person name="Schmutz J."/>
            <person name="Shin-I T."/>
            <person name="Toyoda A."/>
            <person name="Bronner-Fraser M."/>
            <person name="Fujiyama A."/>
            <person name="Holland L.Z."/>
            <person name="Holland P.W.H."/>
            <person name="Satoh N."/>
            <person name="Rokhsar D.S."/>
        </authorList>
    </citation>
    <scope>NUCLEOTIDE SEQUENCE [LARGE SCALE GENOMIC DNA]</scope>
    <source>
        <strain evidence="2">S238N-H82</strain>
        <tissue evidence="2">Testes</tissue>
    </source>
</reference>
<organism>
    <name type="scientific">Branchiostoma floridae</name>
    <name type="common">Florida lancelet</name>
    <name type="synonym">Amphioxus</name>
    <dbReference type="NCBI Taxonomy" id="7739"/>
    <lineage>
        <taxon>Eukaryota</taxon>
        <taxon>Metazoa</taxon>
        <taxon>Chordata</taxon>
        <taxon>Cephalochordata</taxon>
        <taxon>Leptocardii</taxon>
        <taxon>Amphioxiformes</taxon>
        <taxon>Branchiostomatidae</taxon>
        <taxon>Branchiostoma</taxon>
    </lineage>
</organism>
<proteinExistence type="predicted"/>